<keyword evidence="3" id="KW-1185">Reference proteome</keyword>
<reference evidence="2 3" key="1">
    <citation type="journal article" date="2015" name="Int. J. Syst. Evol. Microbiol.">
        <title>Winogradskyella litoriviva sp. nov., isolated from coastal seawater.</title>
        <authorList>
            <person name="Nedashkovskaya O.I."/>
            <person name="Kukhlevskiy A.D."/>
            <person name="Zhukova N.V."/>
            <person name="Kim S.J."/>
            <person name="Rhee S.K."/>
            <person name="Mikhailov V.V."/>
        </authorList>
    </citation>
    <scope>NUCLEOTIDE SEQUENCE [LARGE SCALE GENOMIC DNA]</scope>
    <source>
        <strain evidence="2 3">KMM6491</strain>
    </source>
</reference>
<proteinExistence type="predicted"/>
<dbReference type="SUPFAM" id="SSF103515">
    <property type="entry name" value="Autotransporter"/>
    <property type="match status" value="1"/>
</dbReference>
<gene>
    <name evidence="2" type="ORF">HNV10_14620</name>
</gene>
<accession>A0ABX2E8A8</accession>
<evidence type="ECO:0000256" key="1">
    <source>
        <dbReference type="SAM" id="SignalP"/>
    </source>
</evidence>
<sequence>MSLVIKKCFIILFLICGFTSNAQENKEENIKKGTTEQNDEKVVNLRQKLFVFSLGFHNPIPTGDNFIGKAYEGKYGFDIRLKAYIYKQFFVEYNLTSSRFNVEDQTLVGNYTEARILSDNFIVGYEFLPIDNFRLGVSASFMGESKTTNSGFLNVVENQQYDSGNLRTYGFYVSYDVTPNTALYIDYYYRVTKTNIDVPEALEGFFRKGTYHTIGVGISLSIGKTDVISRF</sequence>
<protein>
    <submittedName>
        <fullName evidence="2">Transporter</fullName>
    </submittedName>
</protein>
<feature type="signal peptide" evidence="1">
    <location>
        <begin position="1"/>
        <end position="22"/>
    </location>
</feature>
<evidence type="ECO:0000313" key="3">
    <source>
        <dbReference type="Proteomes" id="UP000805085"/>
    </source>
</evidence>
<keyword evidence="1" id="KW-0732">Signal</keyword>
<dbReference type="EMBL" id="JABRWQ010000006">
    <property type="protein sequence ID" value="NRD24490.1"/>
    <property type="molecule type" value="Genomic_DNA"/>
</dbReference>
<feature type="chain" id="PRO_5046994046" evidence="1">
    <location>
        <begin position="23"/>
        <end position="231"/>
    </location>
</feature>
<name>A0ABX2E8A8_9FLAO</name>
<dbReference type="InterPro" id="IPR036709">
    <property type="entry name" value="Autotransporte_beta_dom_sf"/>
</dbReference>
<evidence type="ECO:0000313" key="2">
    <source>
        <dbReference type="EMBL" id="NRD24490.1"/>
    </source>
</evidence>
<dbReference type="Proteomes" id="UP000805085">
    <property type="component" value="Unassembled WGS sequence"/>
</dbReference>
<dbReference type="RefSeq" id="WP_173302137.1">
    <property type="nucleotide sequence ID" value="NZ_JABRWQ010000006.1"/>
</dbReference>
<comment type="caution">
    <text evidence="2">The sequence shown here is derived from an EMBL/GenBank/DDBJ whole genome shotgun (WGS) entry which is preliminary data.</text>
</comment>
<organism evidence="2 3">
    <name type="scientific">Winogradskyella litoriviva</name>
    <dbReference type="NCBI Taxonomy" id="1220182"/>
    <lineage>
        <taxon>Bacteria</taxon>
        <taxon>Pseudomonadati</taxon>
        <taxon>Bacteroidota</taxon>
        <taxon>Flavobacteriia</taxon>
        <taxon>Flavobacteriales</taxon>
        <taxon>Flavobacteriaceae</taxon>
        <taxon>Winogradskyella</taxon>
    </lineage>
</organism>